<reference evidence="2 3" key="1">
    <citation type="submission" date="2024-05" db="EMBL/GenBank/DDBJ databases">
        <title>Culex pipiens pipiens assembly and annotation.</title>
        <authorList>
            <person name="Alout H."/>
            <person name="Durand T."/>
        </authorList>
    </citation>
    <scope>NUCLEOTIDE SEQUENCE [LARGE SCALE GENOMIC DNA]</scope>
    <source>
        <strain evidence="2">HA-2024</strain>
        <tissue evidence="2">Whole body</tissue>
    </source>
</reference>
<dbReference type="Proteomes" id="UP001562425">
    <property type="component" value="Unassembled WGS sequence"/>
</dbReference>
<evidence type="ECO:0000313" key="3">
    <source>
        <dbReference type="Proteomes" id="UP001562425"/>
    </source>
</evidence>
<evidence type="ECO:0000256" key="1">
    <source>
        <dbReference type="SAM" id="MobiDB-lite"/>
    </source>
</evidence>
<feature type="region of interest" description="Disordered" evidence="1">
    <location>
        <begin position="40"/>
        <end position="95"/>
    </location>
</feature>
<organism evidence="2 3">
    <name type="scientific">Culex pipiens pipiens</name>
    <name type="common">Northern house mosquito</name>
    <dbReference type="NCBI Taxonomy" id="38569"/>
    <lineage>
        <taxon>Eukaryota</taxon>
        <taxon>Metazoa</taxon>
        <taxon>Ecdysozoa</taxon>
        <taxon>Arthropoda</taxon>
        <taxon>Hexapoda</taxon>
        <taxon>Insecta</taxon>
        <taxon>Pterygota</taxon>
        <taxon>Neoptera</taxon>
        <taxon>Endopterygota</taxon>
        <taxon>Diptera</taxon>
        <taxon>Nematocera</taxon>
        <taxon>Culicoidea</taxon>
        <taxon>Culicidae</taxon>
        <taxon>Culicinae</taxon>
        <taxon>Culicini</taxon>
        <taxon>Culex</taxon>
        <taxon>Culex</taxon>
    </lineage>
</organism>
<comment type="caution">
    <text evidence="2">The sequence shown here is derived from an EMBL/GenBank/DDBJ whole genome shotgun (WGS) entry which is preliminary data.</text>
</comment>
<accession>A0ABD1DJ27</accession>
<dbReference type="EMBL" id="JBEHCU010005514">
    <property type="protein sequence ID" value="KAL1399553.1"/>
    <property type="molecule type" value="Genomic_DNA"/>
</dbReference>
<dbReference type="AlphaFoldDB" id="A0ABD1DJ27"/>
<proteinExistence type="predicted"/>
<evidence type="ECO:0000313" key="2">
    <source>
        <dbReference type="EMBL" id="KAL1399553.1"/>
    </source>
</evidence>
<keyword evidence="3" id="KW-1185">Reference proteome</keyword>
<gene>
    <name evidence="2" type="ORF">pipiens_002197</name>
</gene>
<sequence>MVICDSCPRLYVANGKYVDDTKYIHAVNIIDDGKYGPPSCHLEDPTLKPSHYGAPSSCQPAPGDDSESLGLVKSEDASGVGGSGTNGYVLPPFLR</sequence>
<name>A0ABD1DJ27_CULPP</name>
<protein>
    <submittedName>
        <fullName evidence="2">Uncharacterized protein</fullName>
    </submittedName>
</protein>